<dbReference type="AlphaFoldDB" id="A0A2H0BWX7"/>
<keyword evidence="9" id="KW-0066">ATP synthesis</keyword>
<dbReference type="InterPro" id="IPR000131">
    <property type="entry name" value="ATP_synth_F1_gsu"/>
</dbReference>
<keyword evidence="5" id="KW-0375">Hydrogen ion transport</keyword>
<reference evidence="10 11" key="1">
    <citation type="submission" date="2017-09" db="EMBL/GenBank/DDBJ databases">
        <title>Depth-based differentiation of microbial function through sediment-hosted aquifers and enrichment of novel symbionts in the deep terrestrial subsurface.</title>
        <authorList>
            <person name="Probst A.J."/>
            <person name="Ladd B."/>
            <person name="Jarett J.K."/>
            <person name="Geller-Mcgrath D.E."/>
            <person name="Sieber C.M."/>
            <person name="Emerson J.B."/>
            <person name="Anantharaman K."/>
            <person name="Thomas B.C."/>
            <person name="Malmstrom R."/>
            <person name="Stieglmeier M."/>
            <person name="Klingl A."/>
            <person name="Woyke T."/>
            <person name="Ryan C.M."/>
            <person name="Banfield J.F."/>
        </authorList>
    </citation>
    <scope>NUCLEOTIDE SEQUENCE [LARGE SCALE GENOMIC DNA]</scope>
    <source>
        <strain evidence="10">CG22_combo_CG10-13_8_21_14_all_38_20</strain>
    </source>
</reference>
<evidence type="ECO:0000256" key="5">
    <source>
        <dbReference type="ARBA" id="ARBA00022781"/>
    </source>
</evidence>
<dbReference type="EMBL" id="PCTA01000007">
    <property type="protein sequence ID" value="PIP62039.1"/>
    <property type="molecule type" value="Genomic_DNA"/>
</dbReference>
<accession>A0A2H0BWX7</accession>
<dbReference type="SUPFAM" id="SSF52943">
    <property type="entry name" value="ATP synthase (F1-ATPase), gamma subunit"/>
    <property type="match status" value="1"/>
</dbReference>
<keyword evidence="4" id="KW-0813">Transport</keyword>
<dbReference type="InterPro" id="IPR035968">
    <property type="entry name" value="ATP_synth_F1_ATPase_gsu"/>
</dbReference>
<protein>
    <recommendedName>
        <fullName evidence="12">ATP synthase gamma chain</fullName>
    </recommendedName>
</protein>
<evidence type="ECO:0000313" key="11">
    <source>
        <dbReference type="Proteomes" id="UP000231246"/>
    </source>
</evidence>
<proteinExistence type="inferred from homology"/>
<dbReference type="Proteomes" id="UP000231246">
    <property type="component" value="Unassembled WGS sequence"/>
</dbReference>
<sequence length="274" mass="31914">MAKTVDLRNIIEETETLSEIASAYTEMSEMKIKQIRSAYELNARFYIEITYIYQHLMLTAANRKLLSPEGESKILSVAITSNQHFFGTMNLDVIDTFDNDSATKTLDRIVIGATGREHYQTQNNHSIKEFIQFKKDNPDPQEITDLLTRFHEYDKVFLYFPRFVTLLRQETGIIDITYKPESHQMEGIDLDFIFEPELPDILDFFNTQVRTILFNRTMIETDLARTASRMLSMSGAHERAETQIKNQKQQLDKRAKLIRNAQLLETVAGMRNRL</sequence>
<keyword evidence="8" id="KW-0139">CF(1)</keyword>
<evidence type="ECO:0008006" key="12">
    <source>
        <dbReference type="Google" id="ProtNLM"/>
    </source>
</evidence>
<organism evidence="10 11">
    <name type="scientific">Candidatus Roizmanbacteria bacterium CG22_combo_CG10-13_8_21_14_all_38_20</name>
    <dbReference type="NCBI Taxonomy" id="1974862"/>
    <lineage>
        <taxon>Bacteria</taxon>
        <taxon>Candidatus Roizmaniibacteriota</taxon>
    </lineage>
</organism>
<comment type="subcellular location">
    <subcellularLocation>
        <location evidence="2">Membrane</location>
        <topology evidence="2">Peripheral membrane protein</topology>
    </subcellularLocation>
</comment>
<comment type="function">
    <text evidence="1">Produces ATP from ADP in the presence of a proton gradient across the membrane. The gamma chain is believed to be important in regulating ATPase activity and the flow of protons through the CF(0) complex.</text>
</comment>
<name>A0A2H0BWX7_9BACT</name>
<dbReference type="Pfam" id="PF00231">
    <property type="entry name" value="ATP-synt"/>
    <property type="match status" value="1"/>
</dbReference>
<evidence type="ECO:0000256" key="4">
    <source>
        <dbReference type="ARBA" id="ARBA00022448"/>
    </source>
</evidence>
<dbReference type="GO" id="GO:0046933">
    <property type="term" value="F:proton-transporting ATP synthase activity, rotational mechanism"/>
    <property type="evidence" value="ECO:0007669"/>
    <property type="project" value="InterPro"/>
</dbReference>
<evidence type="ECO:0000256" key="7">
    <source>
        <dbReference type="ARBA" id="ARBA00023136"/>
    </source>
</evidence>
<evidence type="ECO:0000256" key="9">
    <source>
        <dbReference type="ARBA" id="ARBA00023310"/>
    </source>
</evidence>
<comment type="similarity">
    <text evidence="3">Belongs to the ATPase gamma chain family.</text>
</comment>
<evidence type="ECO:0000313" key="10">
    <source>
        <dbReference type="EMBL" id="PIP62039.1"/>
    </source>
</evidence>
<evidence type="ECO:0000256" key="2">
    <source>
        <dbReference type="ARBA" id="ARBA00004170"/>
    </source>
</evidence>
<evidence type="ECO:0000256" key="3">
    <source>
        <dbReference type="ARBA" id="ARBA00007681"/>
    </source>
</evidence>
<dbReference type="Gene3D" id="3.40.1380.10">
    <property type="match status" value="1"/>
</dbReference>
<comment type="caution">
    <text evidence="10">The sequence shown here is derived from an EMBL/GenBank/DDBJ whole genome shotgun (WGS) entry which is preliminary data.</text>
</comment>
<keyword evidence="7" id="KW-0472">Membrane</keyword>
<dbReference type="PRINTS" id="PR00126">
    <property type="entry name" value="ATPASEGAMMA"/>
</dbReference>
<evidence type="ECO:0000256" key="6">
    <source>
        <dbReference type="ARBA" id="ARBA00023065"/>
    </source>
</evidence>
<evidence type="ECO:0000256" key="8">
    <source>
        <dbReference type="ARBA" id="ARBA00023196"/>
    </source>
</evidence>
<keyword evidence="6" id="KW-0406">Ion transport</keyword>
<dbReference type="GO" id="GO:0045259">
    <property type="term" value="C:proton-transporting ATP synthase complex"/>
    <property type="evidence" value="ECO:0007669"/>
    <property type="project" value="UniProtKB-KW"/>
</dbReference>
<evidence type="ECO:0000256" key="1">
    <source>
        <dbReference type="ARBA" id="ARBA00003456"/>
    </source>
</evidence>
<gene>
    <name evidence="10" type="ORF">COW99_00895</name>
</gene>